<dbReference type="Gene3D" id="1.10.287.3490">
    <property type="match status" value="1"/>
</dbReference>
<dbReference type="STRING" id="4955.A0A1G4MA03"/>
<dbReference type="GO" id="GO:0006357">
    <property type="term" value="P:regulation of transcription by RNA polymerase II"/>
    <property type="evidence" value="ECO:0007669"/>
    <property type="project" value="InterPro"/>
</dbReference>
<dbReference type="AlphaFoldDB" id="A0A1G4MA03"/>
<dbReference type="GO" id="GO:0016592">
    <property type="term" value="C:mediator complex"/>
    <property type="evidence" value="ECO:0007669"/>
    <property type="project" value="InterPro"/>
</dbReference>
<comment type="function">
    <text evidence="4">Component of the Mediator complex, a coactivator involved in the regulated transcription of nearly all RNA polymerase II-dependent genes. Mediator functions as a bridge to convey information from gene-specific regulatory proteins to the basal RNA polymerase II transcription machinery. Mediator is recruited to promoters by direct interactions with regulatory proteins and serves as a scaffold for the assembly of a functional pre-initiation complex with RNA polymerase II and the general transcription factors.</text>
</comment>
<name>A0A1G4MA03_LACFM</name>
<evidence type="ECO:0000256" key="1">
    <source>
        <dbReference type="ARBA" id="ARBA00004123"/>
    </source>
</evidence>
<evidence type="ECO:0000256" key="2">
    <source>
        <dbReference type="ARBA" id="ARBA00008186"/>
    </source>
</evidence>
<sequence>MPQPKYVQERIESLNSIDRQLTSSLLHASQAVAALAELKRGEEMKHQFEMHARNFYQGLEEATVSLRNEIKFLDDNVGTRLLPINVNKKASDQDDDKLREQLTLLEKELS</sequence>
<protein>
    <recommendedName>
        <fullName evidence="4">Mediator of RNA polymerase II transcription subunit 11</fullName>
    </recommendedName>
    <alternativeName>
        <fullName evidence="4">Mediator complex subunit 11</fullName>
    </alternativeName>
</protein>
<dbReference type="Proteomes" id="UP000190831">
    <property type="component" value="Chromosome C"/>
</dbReference>
<reference evidence="5 6" key="1">
    <citation type="submission" date="2016-03" db="EMBL/GenBank/DDBJ databases">
        <authorList>
            <person name="Devillers H."/>
        </authorList>
    </citation>
    <scope>NUCLEOTIDE SEQUENCE [LARGE SCALE GENOMIC DNA]</scope>
    <source>
        <strain evidence="5">CBS 6772</strain>
    </source>
</reference>
<dbReference type="GO" id="GO:0003712">
    <property type="term" value="F:transcription coregulator activity"/>
    <property type="evidence" value="ECO:0007669"/>
    <property type="project" value="InterPro"/>
</dbReference>
<proteinExistence type="inferred from homology"/>
<dbReference type="InterPro" id="IPR019404">
    <property type="entry name" value="Mediator_Med11"/>
</dbReference>
<comment type="subcellular location">
    <subcellularLocation>
        <location evidence="1 4">Nucleus</location>
    </subcellularLocation>
</comment>
<evidence type="ECO:0000256" key="3">
    <source>
        <dbReference type="ARBA" id="ARBA00023242"/>
    </source>
</evidence>
<keyword evidence="4" id="KW-0805">Transcription regulation</keyword>
<organism evidence="5 6">
    <name type="scientific">Lachancea fermentati</name>
    <name type="common">Zygosaccharomyces fermentati</name>
    <dbReference type="NCBI Taxonomy" id="4955"/>
    <lineage>
        <taxon>Eukaryota</taxon>
        <taxon>Fungi</taxon>
        <taxon>Dikarya</taxon>
        <taxon>Ascomycota</taxon>
        <taxon>Saccharomycotina</taxon>
        <taxon>Saccharomycetes</taxon>
        <taxon>Saccharomycetales</taxon>
        <taxon>Saccharomycetaceae</taxon>
        <taxon>Lachancea</taxon>
    </lineage>
</organism>
<dbReference type="OrthoDB" id="5418434at2759"/>
<evidence type="ECO:0000256" key="4">
    <source>
        <dbReference type="RuleBase" id="RU364147"/>
    </source>
</evidence>
<accession>A0A1G4MA03</accession>
<keyword evidence="4" id="KW-0804">Transcription</keyword>
<evidence type="ECO:0000313" key="5">
    <source>
        <dbReference type="EMBL" id="SCW00686.1"/>
    </source>
</evidence>
<dbReference type="Pfam" id="PF10280">
    <property type="entry name" value="Med11"/>
    <property type="match status" value="1"/>
</dbReference>
<dbReference type="OMA" id="IMDDNIG"/>
<comment type="subunit">
    <text evidence="4">Component of the Mediator complex.</text>
</comment>
<gene>
    <name evidence="4" type="primary">MED11</name>
    <name evidence="5" type="ORF">LAFE_0C09714G</name>
</gene>
<keyword evidence="6" id="KW-1185">Reference proteome</keyword>
<keyword evidence="4" id="KW-0010">Activator</keyword>
<dbReference type="EMBL" id="LT598485">
    <property type="protein sequence ID" value="SCW00686.1"/>
    <property type="molecule type" value="Genomic_DNA"/>
</dbReference>
<keyword evidence="3 4" id="KW-0539">Nucleus</keyword>
<evidence type="ECO:0000313" key="6">
    <source>
        <dbReference type="Proteomes" id="UP000190831"/>
    </source>
</evidence>
<comment type="similarity">
    <text evidence="2 4">Belongs to the Mediator complex subunit 11 family.</text>
</comment>